<accession>A0A443I3K3</accession>
<dbReference type="VEuPathDB" id="FungiDB:C8Q69DRAFT_459646"/>
<keyword evidence="3" id="KW-1185">Reference proteome</keyword>
<dbReference type="Proteomes" id="UP000283841">
    <property type="component" value="Unassembled WGS sequence"/>
</dbReference>
<dbReference type="EMBL" id="RCNU01000002">
    <property type="protein sequence ID" value="RWQ98658.1"/>
    <property type="molecule type" value="Genomic_DNA"/>
</dbReference>
<reference evidence="2 3" key="1">
    <citation type="journal article" date="2018" name="Front. Microbiol.">
        <title>Genomic and genetic insights into a cosmopolitan fungus, Paecilomyces variotii (Eurotiales).</title>
        <authorList>
            <person name="Urquhart A.S."/>
            <person name="Mondo S.J."/>
            <person name="Makela M.R."/>
            <person name="Hane J.K."/>
            <person name="Wiebenga A."/>
            <person name="He G."/>
            <person name="Mihaltcheva S."/>
            <person name="Pangilinan J."/>
            <person name="Lipzen A."/>
            <person name="Barry K."/>
            <person name="de Vries R.P."/>
            <person name="Grigoriev I.V."/>
            <person name="Idnurm A."/>
        </authorList>
    </citation>
    <scope>NUCLEOTIDE SEQUENCE [LARGE SCALE GENOMIC DNA]</scope>
    <source>
        <strain evidence="2 3">CBS 101075</strain>
    </source>
</reference>
<dbReference type="AlphaFoldDB" id="A0A443I3K3"/>
<proteinExistence type="predicted"/>
<dbReference type="GeneID" id="39599372"/>
<evidence type="ECO:0000313" key="2">
    <source>
        <dbReference type="EMBL" id="RWQ98658.1"/>
    </source>
</evidence>
<evidence type="ECO:0000256" key="1">
    <source>
        <dbReference type="SAM" id="SignalP"/>
    </source>
</evidence>
<evidence type="ECO:0000313" key="3">
    <source>
        <dbReference type="Proteomes" id="UP000283841"/>
    </source>
</evidence>
<dbReference type="RefSeq" id="XP_028488303.1">
    <property type="nucleotide sequence ID" value="XM_028630095.1"/>
</dbReference>
<gene>
    <name evidence="2" type="ORF">C8Q69DRAFT_459646</name>
</gene>
<keyword evidence="1" id="KW-0732">Signal</keyword>
<sequence length="89" mass="9842">MRRLGRVPLLAVVVAAALAHFLVPAAAPAIALSMSGTCTRKSMTFAYLLSTHRVNQYKKAMPPMTINPPMIVRPYIWPISHWLAEKEAV</sequence>
<protein>
    <recommendedName>
        <fullName evidence="4">Secreted protein</fullName>
    </recommendedName>
</protein>
<name>A0A443I3K3_BYSSP</name>
<evidence type="ECO:0008006" key="4">
    <source>
        <dbReference type="Google" id="ProtNLM"/>
    </source>
</evidence>
<feature type="chain" id="PRO_5018992890" description="Secreted protein" evidence="1">
    <location>
        <begin position="20"/>
        <end position="89"/>
    </location>
</feature>
<comment type="caution">
    <text evidence="2">The sequence shown here is derived from an EMBL/GenBank/DDBJ whole genome shotgun (WGS) entry which is preliminary data.</text>
</comment>
<organism evidence="2 3">
    <name type="scientific">Byssochlamys spectabilis</name>
    <name type="common">Paecilomyces variotii</name>
    <dbReference type="NCBI Taxonomy" id="264951"/>
    <lineage>
        <taxon>Eukaryota</taxon>
        <taxon>Fungi</taxon>
        <taxon>Dikarya</taxon>
        <taxon>Ascomycota</taxon>
        <taxon>Pezizomycotina</taxon>
        <taxon>Eurotiomycetes</taxon>
        <taxon>Eurotiomycetidae</taxon>
        <taxon>Eurotiales</taxon>
        <taxon>Thermoascaceae</taxon>
        <taxon>Paecilomyces</taxon>
    </lineage>
</organism>
<feature type="signal peptide" evidence="1">
    <location>
        <begin position="1"/>
        <end position="19"/>
    </location>
</feature>